<accession>A0AAD7HGI5</accession>
<gene>
    <name evidence="1" type="ORF">B0H16DRAFT_1793916</name>
</gene>
<organism evidence="1 2">
    <name type="scientific">Mycena metata</name>
    <dbReference type="NCBI Taxonomy" id="1033252"/>
    <lineage>
        <taxon>Eukaryota</taxon>
        <taxon>Fungi</taxon>
        <taxon>Dikarya</taxon>
        <taxon>Basidiomycota</taxon>
        <taxon>Agaricomycotina</taxon>
        <taxon>Agaricomycetes</taxon>
        <taxon>Agaricomycetidae</taxon>
        <taxon>Agaricales</taxon>
        <taxon>Marasmiineae</taxon>
        <taxon>Mycenaceae</taxon>
        <taxon>Mycena</taxon>
    </lineage>
</organism>
<proteinExistence type="predicted"/>
<protein>
    <submittedName>
        <fullName evidence="1">Uncharacterized protein</fullName>
    </submittedName>
</protein>
<dbReference type="AlphaFoldDB" id="A0AAD7HGI5"/>
<evidence type="ECO:0000313" key="1">
    <source>
        <dbReference type="EMBL" id="KAJ7720032.1"/>
    </source>
</evidence>
<dbReference type="EMBL" id="JARKIB010000245">
    <property type="protein sequence ID" value="KAJ7720032.1"/>
    <property type="molecule type" value="Genomic_DNA"/>
</dbReference>
<evidence type="ECO:0000313" key="2">
    <source>
        <dbReference type="Proteomes" id="UP001215598"/>
    </source>
</evidence>
<reference evidence="1" key="1">
    <citation type="submission" date="2023-03" db="EMBL/GenBank/DDBJ databases">
        <title>Massive genome expansion in bonnet fungi (Mycena s.s.) driven by repeated elements and novel gene families across ecological guilds.</title>
        <authorList>
            <consortium name="Lawrence Berkeley National Laboratory"/>
            <person name="Harder C.B."/>
            <person name="Miyauchi S."/>
            <person name="Viragh M."/>
            <person name="Kuo A."/>
            <person name="Thoen E."/>
            <person name="Andreopoulos B."/>
            <person name="Lu D."/>
            <person name="Skrede I."/>
            <person name="Drula E."/>
            <person name="Henrissat B."/>
            <person name="Morin E."/>
            <person name="Kohler A."/>
            <person name="Barry K."/>
            <person name="LaButti K."/>
            <person name="Morin E."/>
            <person name="Salamov A."/>
            <person name="Lipzen A."/>
            <person name="Mereny Z."/>
            <person name="Hegedus B."/>
            <person name="Baldrian P."/>
            <person name="Stursova M."/>
            <person name="Weitz H."/>
            <person name="Taylor A."/>
            <person name="Grigoriev I.V."/>
            <person name="Nagy L.G."/>
            <person name="Martin F."/>
            <person name="Kauserud H."/>
        </authorList>
    </citation>
    <scope>NUCLEOTIDE SEQUENCE</scope>
    <source>
        <strain evidence="1">CBHHK182m</strain>
    </source>
</reference>
<comment type="caution">
    <text evidence="1">The sequence shown here is derived from an EMBL/GenBank/DDBJ whole genome shotgun (WGS) entry which is preliminary data.</text>
</comment>
<keyword evidence="2" id="KW-1185">Reference proteome</keyword>
<sequence>MSLSPSALKQPNPALFDGKPASIQRKSKELVIFCSQLEHIHEYLTSLKLLWPCFCTMHESEWVAINTNIQDIPKPLSCQIFTWGKEGTFAVCHYDNPRCQFFIDLQRVFLSSERKENYVPMGPQESALSRLAGALDMPTLPLPSLPFLPGFLGENGVQLGKKQVSYFNSVNWFLLPYVGFQNTTLVARSLLKLTETPMLFPNLSDL</sequence>
<name>A0AAD7HGI5_9AGAR</name>
<dbReference type="Proteomes" id="UP001215598">
    <property type="component" value="Unassembled WGS sequence"/>
</dbReference>